<protein>
    <submittedName>
        <fullName evidence="4">Monooxygenase</fullName>
    </submittedName>
</protein>
<evidence type="ECO:0000256" key="1">
    <source>
        <dbReference type="ARBA" id="ARBA00008898"/>
    </source>
</evidence>
<gene>
    <name evidence="4" type="ORF">Sxan_70210</name>
</gene>
<dbReference type="Pfam" id="PF01613">
    <property type="entry name" value="Flavin_Reduct"/>
    <property type="match status" value="1"/>
</dbReference>
<dbReference type="InterPro" id="IPR012349">
    <property type="entry name" value="Split_barrel_FMN-bd"/>
</dbReference>
<dbReference type="InterPro" id="IPR002563">
    <property type="entry name" value="Flavin_Rdtase-like_dom"/>
</dbReference>
<keyword evidence="5" id="KW-1185">Reference proteome</keyword>
<evidence type="ECO:0000259" key="3">
    <source>
        <dbReference type="SMART" id="SM00903"/>
    </source>
</evidence>
<dbReference type="RefSeq" id="WP_078904356.1">
    <property type="nucleotide sequence ID" value="NZ_BNEE01000006.1"/>
</dbReference>
<keyword evidence="2" id="KW-0560">Oxidoreductase</keyword>
<evidence type="ECO:0000313" key="4">
    <source>
        <dbReference type="EMBL" id="GHI89657.1"/>
    </source>
</evidence>
<dbReference type="Proteomes" id="UP000600026">
    <property type="component" value="Unassembled WGS sequence"/>
</dbReference>
<dbReference type="PANTHER" id="PTHR30466:SF11">
    <property type="entry name" value="FLAVIN-DEPENDENT MONOOXYGENASE, REDUCTASE SUBUNIT HSAB"/>
    <property type="match status" value="1"/>
</dbReference>
<dbReference type="SUPFAM" id="SSF50475">
    <property type="entry name" value="FMN-binding split barrel"/>
    <property type="match status" value="1"/>
</dbReference>
<dbReference type="EMBL" id="BNEE01000006">
    <property type="protein sequence ID" value="GHI89657.1"/>
    <property type="molecule type" value="Genomic_DNA"/>
</dbReference>
<dbReference type="InterPro" id="IPR050268">
    <property type="entry name" value="NADH-dep_flavin_reductase"/>
</dbReference>
<dbReference type="Gene3D" id="2.30.110.10">
    <property type="entry name" value="Electron Transport, Fmn-binding Protein, Chain A"/>
    <property type="match status" value="1"/>
</dbReference>
<accession>A0A919LIV7</accession>
<keyword evidence="4" id="KW-0503">Monooxygenase</keyword>
<dbReference type="GO" id="GO:0042602">
    <property type="term" value="F:riboflavin reductase (NADPH) activity"/>
    <property type="evidence" value="ECO:0007669"/>
    <property type="project" value="TreeGrafter"/>
</dbReference>
<dbReference type="GO" id="GO:0004497">
    <property type="term" value="F:monooxygenase activity"/>
    <property type="evidence" value="ECO:0007669"/>
    <property type="project" value="UniProtKB-KW"/>
</dbReference>
<dbReference type="GeneID" id="96803517"/>
<name>A0A919LIV7_9ACTN</name>
<evidence type="ECO:0000313" key="5">
    <source>
        <dbReference type="Proteomes" id="UP000600026"/>
    </source>
</evidence>
<organism evidence="4 5">
    <name type="scientific">Streptomyces xanthophaeus</name>
    <dbReference type="NCBI Taxonomy" id="67385"/>
    <lineage>
        <taxon>Bacteria</taxon>
        <taxon>Bacillati</taxon>
        <taxon>Actinomycetota</taxon>
        <taxon>Actinomycetes</taxon>
        <taxon>Kitasatosporales</taxon>
        <taxon>Streptomycetaceae</taxon>
        <taxon>Streptomyces</taxon>
    </lineage>
</organism>
<comment type="caution">
    <text evidence="4">The sequence shown here is derived from an EMBL/GenBank/DDBJ whole genome shotgun (WGS) entry which is preliminary data.</text>
</comment>
<feature type="domain" description="Flavin reductase like" evidence="3">
    <location>
        <begin position="25"/>
        <end position="168"/>
    </location>
</feature>
<dbReference type="AlphaFoldDB" id="A0A919LIV7"/>
<dbReference type="PANTHER" id="PTHR30466">
    <property type="entry name" value="FLAVIN REDUCTASE"/>
    <property type="match status" value="1"/>
</dbReference>
<dbReference type="OrthoDB" id="9792858at2"/>
<proteinExistence type="inferred from homology"/>
<evidence type="ECO:0000256" key="2">
    <source>
        <dbReference type="ARBA" id="ARBA00023002"/>
    </source>
</evidence>
<comment type="similarity">
    <text evidence="1">Belongs to the non-flavoprotein flavin reductase family.</text>
</comment>
<dbReference type="SMART" id="SM00903">
    <property type="entry name" value="Flavin_Reduct"/>
    <property type="match status" value="1"/>
</dbReference>
<dbReference type="GO" id="GO:0010181">
    <property type="term" value="F:FMN binding"/>
    <property type="evidence" value="ECO:0007669"/>
    <property type="project" value="InterPro"/>
</dbReference>
<reference evidence="4" key="1">
    <citation type="submission" date="2020-09" db="EMBL/GenBank/DDBJ databases">
        <title>Whole genome shotgun sequence of Streptomyces xanthophaeus NBRC 12829.</title>
        <authorList>
            <person name="Komaki H."/>
            <person name="Tamura T."/>
        </authorList>
    </citation>
    <scope>NUCLEOTIDE SEQUENCE</scope>
    <source>
        <strain evidence="4">NBRC 12829</strain>
    </source>
</reference>
<sequence length="174" mass="18141">MTTSAAALSPPAAGTGTKPPLRRVLGKFATGVAVIASQGERGPVGVLVNSFTSVSLTPPSVLFCISTASRTWPSIERSGFFAASFLADGQRTAAERFWRSDDDRFSGSPVMTASTGAPVLSEALGYVDCKVTDVLTRDDHHVVLGEVVDAGVLNAGRPLLFFEGAWNTAQEPAA</sequence>